<feature type="domain" description="YhdP central" evidence="3">
    <location>
        <begin position="20"/>
        <end position="1268"/>
    </location>
</feature>
<dbReference type="EMBL" id="VCBC01000004">
    <property type="protein sequence ID" value="TLU66670.1"/>
    <property type="molecule type" value="Genomic_DNA"/>
</dbReference>
<dbReference type="Pfam" id="PF13116">
    <property type="entry name" value="YhdP"/>
    <property type="match status" value="1"/>
</dbReference>
<proteinExistence type="predicted"/>
<evidence type="ECO:0000313" key="5">
    <source>
        <dbReference type="Proteomes" id="UP000307790"/>
    </source>
</evidence>
<accession>A0A5R9IM99</accession>
<feature type="compositionally biased region" description="Basic and acidic residues" evidence="1">
    <location>
        <begin position="1306"/>
        <end position="1320"/>
    </location>
</feature>
<feature type="transmembrane region" description="Helical" evidence="2">
    <location>
        <begin position="21"/>
        <end position="44"/>
    </location>
</feature>
<comment type="caution">
    <text evidence="4">The sequence shown here is derived from an EMBL/GenBank/DDBJ whole genome shotgun (WGS) entry which is preliminary data.</text>
</comment>
<dbReference type="Proteomes" id="UP000307790">
    <property type="component" value="Unassembled WGS sequence"/>
</dbReference>
<feature type="compositionally biased region" description="Basic and acidic residues" evidence="1">
    <location>
        <begin position="1274"/>
        <end position="1287"/>
    </location>
</feature>
<keyword evidence="2" id="KW-1133">Transmembrane helix</keyword>
<organism evidence="4 5">
    <name type="scientific">Thalassotalea litorea</name>
    <dbReference type="NCBI Taxonomy" id="2020715"/>
    <lineage>
        <taxon>Bacteria</taxon>
        <taxon>Pseudomonadati</taxon>
        <taxon>Pseudomonadota</taxon>
        <taxon>Gammaproteobacteria</taxon>
        <taxon>Alteromonadales</taxon>
        <taxon>Colwelliaceae</taxon>
        <taxon>Thalassotalea</taxon>
    </lineage>
</organism>
<reference evidence="4 5" key="1">
    <citation type="submission" date="2019-05" db="EMBL/GenBank/DDBJ databases">
        <title>Genome sequences of Thalassotalea litorea 1K03283.</title>
        <authorList>
            <person name="Zhang D."/>
        </authorList>
    </citation>
    <scope>NUCLEOTIDE SEQUENCE [LARGE SCALE GENOMIC DNA]</scope>
    <source>
        <strain evidence="4 5">MCCC 1K03283</strain>
    </source>
</reference>
<dbReference type="InterPro" id="IPR025263">
    <property type="entry name" value="YhdP_central"/>
</dbReference>
<evidence type="ECO:0000256" key="2">
    <source>
        <dbReference type="SAM" id="Phobius"/>
    </source>
</evidence>
<keyword evidence="5" id="KW-1185">Reference proteome</keyword>
<evidence type="ECO:0000256" key="1">
    <source>
        <dbReference type="SAM" id="MobiDB-lite"/>
    </source>
</evidence>
<dbReference type="PANTHER" id="PTHR38690:SF1">
    <property type="entry name" value="PROTEASE"/>
    <property type="match status" value="1"/>
</dbReference>
<evidence type="ECO:0000313" key="4">
    <source>
        <dbReference type="EMBL" id="TLU66670.1"/>
    </source>
</evidence>
<dbReference type="OrthoDB" id="9762238at2"/>
<gene>
    <name evidence="4" type="ORF">FE810_03925</name>
</gene>
<dbReference type="NCBIfam" id="TIGR02099">
    <property type="entry name" value="YhdP family protein"/>
    <property type="match status" value="1"/>
</dbReference>
<protein>
    <submittedName>
        <fullName evidence="4">TIGR02099 family protein</fullName>
    </submittedName>
</protein>
<feature type="region of interest" description="Disordered" evidence="1">
    <location>
        <begin position="1274"/>
        <end position="1320"/>
    </location>
</feature>
<keyword evidence="2" id="KW-0812">Transmembrane</keyword>
<name>A0A5R9IM99_9GAMM</name>
<dbReference type="InterPro" id="IPR011836">
    <property type="entry name" value="YhdP"/>
</dbReference>
<sequence>MRRGDDVVKGVKRWLSIWLNRLYKTLAVLLVLFAVLFSAARLFLPYAHTYKASLEDYVNELYDGEISIGELSAGWKNFGPALVVKEVNVSQDKALDIKIQQIDVSLDIINSVKRRGLIAKNFHLVGATIQVNPQLLISQQDQQSNTDVQSILDLFLQKTSRFTVENSLFIVDKGETQHTFEIAQMAWLNEGDKHRGVGNIHLQGLADNSAKLLVNLKSGTEQGLAGQMYLQANNLNITPFLDTFLGERANELDSNINFRSWFDIAHGQVKNMRLRLGENTLVWDQGEQPMHLSFEQGRVDWQRIGQGNSYRLQTSPLHVKFNQQALTPLQLSIVQQQGVQHTYLSRLSLSEWGQVLPITEGLFAQYELLEQLQLQGEIEKLHYQVRPRYTLASMKMQDFSWNNVGAIPGIENFHGTVQMVDNKIFASVTSSDSELDFGEHFARPMPVTELNADIRFDYSDDHWRLQAQQINLDSDELNLEGKMTLKGATDTPTSMALGVIVNNGDISRAKYYLPLKKMSPNLVSYLNRSIFYGNLTRASVLFNGALQDFPFTDNSGIFVVDADIEQSKYQFQQDWPAIEKLKANLNFTNNSMLITAYDGVLKGIPTRNVKVAIPELKSKAGLLTVRTPVATNGERLKQLMLDSPLRQSVGETLNFINPQGDVTGWFSLDLPLTETSKAIAKGDVNFTNLSASLSAPQMSFRNIQGQLSFENSAIKADNLQMLWRELPMSIDVDGRIEDNFYQVDLGLAGNWQPEHYQGEIPEPLQPYISGPLDWQGDLALYMPKEGQFSYKLTVNSDLQEANLALPAPYRKSVGKALALSATASGRVNNSNIEVKLGEELNFFGELLHQEVRFKRSHLILGREKMFLPLEGFHITTDLQAIELQPWYSLVSDILTSIPNGSASSGTPSFIQAPERIRGNIARLKFFSQDLTDVSFNLVDKEAWWLLQLNSDEARSRVKFHHDFTRLGLEIDADFIHLMENAPQTEAQAEEQIAILEEAVTEISFLPSDMPKIQFNCTSCKYQNLDLGNVTFSLVKGGTNIANLESFSAVRRGFRVDLSGQWLVNDEANLTDIQGKFTSNDIGSEMERLGFGSEIRDSGLNATFSFNWQGGPQNFELDSLHGKVSARLDDGYLADVDDKGARLLALFSIQSLVRKLALDFRDVFAKGMFYNDIKGDFILNDGVIFTDNLRMDGVAGNVAIKGNTNLNDETLDYKMSFAPKVTSSIPIILAFAINPAAGLGAMVVDEVLQKSEVISVINFELTGTIDEPVFKEVERRSRKMKADERKPTTEIASPAPPPEKSVAKSVAADKEEQDKDDKGNQ</sequence>
<dbReference type="PANTHER" id="PTHR38690">
    <property type="entry name" value="PROTEASE-RELATED"/>
    <property type="match status" value="1"/>
</dbReference>
<keyword evidence="2" id="KW-0472">Membrane</keyword>
<evidence type="ECO:0000259" key="3">
    <source>
        <dbReference type="Pfam" id="PF13116"/>
    </source>
</evidence>